<evidence type="ECO:0000256" key="2">
    <source>
        <dbReference type="ARBA" id="ARBA00023134"/>
    </source>
</evidence>
<gene>
    <name evidence="5" type="ORF">M9Y10_012236</name>
</gene>
<name>A0ABR2IC43_9EUKA</name>
<dbReference type="Gene3D" id="3.30.230.10">
    <property type="match status" value="1"/>
</dbReference>
<dbReference type="InterPro" id="IPR035647">
    <property type="entry name" value="EFG_III/V"/>
</dbReference>
<dbReference type="InterPro" id="IPR020568">
    <property type="entry name" value="Ribosomal_Su5_D2-typ_SF"/>
</dbReference>
<dbReference type="PANTHER" id="PTHR42908:SF6">
    <property type="entry name" value="116 KDA U5 SMALL NUCLEAR RIBONUCLEOPROTEIN COMPONENT"/>
    <property type="match status" value="1"/>
</dbReference>
<evidence type="ECO:0000259" key="4">
    <source>
        <dbReference type="PROSITE" id="PS51722"/>
    </source>
</evidence>
<feature type="compositionally biased region" description="Acidic residues" evidence="3">
    <location>
        <begin position="740"/>
        <end position="749"/>
    </location>
</feature>
<dbReference type="Gene3D" id="3.40.50.300">
    <property type="entry name" value="P-loop containing nucleotide triphosphate hydrolases"/>
    <property type="match status" value="1"/>
</dbReference>
<dbReference type="InterPro" id="IPR000640">
    <property type="entry name" value="EFG_V-like"/>
</dbReference>
<accession>A0ABR2IC43</accession>
<dbReference type="EMBL" id="JAPFFF010000018">
    <property type="protein sequence ID" value="KAK8860571.1"/>
    <property type="molecule type" value="Genomic_DNA"/>
</dbReference>
<dbReference type="Pfam" id="PF00009">
    <property type="entry name" value="GTP_EFTU"/>
    <property type="match status" value="1"/>
</dbReference>
<dbReference type="SUPFAM" id="SSF50447">
    <property type="entry name" value="Translation proteins"/>
    <property type="match status" value="1"/>
</dbReference>
<dbReference type="InterPro" id="IPR009000">
    <property type="entry name" value="Transl_B-barrel_sf"/>
</dbReference>
<sequence length="964" mass="108636">MDFTSNKFDQFGNYIAGSDSESEETTEDEQQPEIHEPTEPDVIKSVLPEDKEYYPEAREVYPEYTKIKHEDEDREEYTTPIIEPKQKRSVANDIKTRPETTYNAEFMKALFENQRSIRNIAFVGALGHGKTELVDCLVSETHPNILEKMIIGKDVTNQILGEGRRIDRLRWTDRLFLEKRRELSISTEVMSLVHETTNGEMVALNLIDTPGHPDFMDQVEVGLSMADGIVFCIDVVEGLTKVSTRLLIRCIGTGLPIILCLTKIDRLILELKVPPDFSHLKMCYIIEEFNTCLRQNQYPHRIAPDEFNVVFTSAQFMLCFTLDSIGLMYGTSSPDISLKMKSNARSQDQFKLTHRPSAKEISVRLWGDYRLTQDGREILSSTSNEMEHPFVKFVLEPIYKVFTHVLSYEPQDWSRLLHVELSSAEKKLNTAPLLRIALSRIFGSFSSFVQVVYDKLPSPIDRVIINENKTQASIVALAAKFVPSYNGEKITSLVRIFKGTIEEGMSIYCLSKAFAEDRSVDPTIEIGQISIPHVRYSTNITRATPGMIIRIESSKPEIRGISTLTDVLEFPLPPVILPIPLMKVAIEPLIPDKHPDMVQSVSKAQLCYPSLQVKVEVTGEHTLIGTGELFLDCVMHDIRNSFETMEIKVSDPFAVFNETVSRQSSTICKAIIDDDNSIGIICEPINSQTLDELEVGKLAHASDLPKALGKLGWDEIARQSVWCFGPDQSTGPNILSDDTLPPEDDDEEEGGKPVFSQIVQNTLMRSFSWATNEGPLCDEMMRGVNVKIIEANLNRSKPLLPIKIIPAVRKAIFASFLCAEPRLMEPIYMVEVITPHNGEYFVKQVLSKRRGNILNTSSMPGTKLKVITAEVPLIDSFGMEVDMRAKTQGQSFALSFFSRWDLVPGKPLDSSIVLRPLEPSPEFALAREFVVKSRRRRGQSENIDLSKYVGEDQLIEIAALLGNQ</sequence>
<dbReference type="Gene3D" id="3.30.70.870">
    <property type="entry name" value="Elongation Factor G (Translational Gtpase), domain 3"/>
    <property type="match status" value="1"/>
</dbReference>
<evidence type="ECO:0000256" key="3">
    <source>
        <dbReference type="SAM" id="MobiDB-lite"/>
    </source>
</evidence>
<dbReference type="InterPro" id="IPR000795">
    <property type="entry name" value="T_Tr_GTP-bd_dom"/>
</dbReference>
<feature type="compositionally biased region" description="Basic and acidic residues" evidence="3">
    <location>
        <begin position="32"/>
        <end position="49"/>
    </location>
</feature>
<dbReference type="InterPro" id="IPR005517">
    <property type="entry name" value="Transl_elong_EFG/EF2_IV"/>
</dbReference>
<dbReference type="SMART" id="SM00838">
    <property type="entry name" value="EFG_C"/>
    <property type="match status" value="1"/>
</dbReference>
<organism evidence="5 6">
    <name type="scientific">Tritrichomonas musculus</name>
    <dbReference type="NCBI Taxonomy" id="1915356"/>
    <lineage>
        <taxon>Eukaryota</taxon>
        <taxon>Metamonada</taxon>
        <taxon>Parabasalia</taxon>
        <taxon>Tritrichomonadida</taxon>
        <taxon>Tritrichomonadidae</taxon>
        <taxon>Tritrichomonas</taxon>
    </lineage>
</organism>
<dbReference type="SUPFAM" id="SSF54980">
    <property type="entry name" value="EF-G C-terminal domain-like"/>
    <property type="match status" value="2"/>
</dbReference>
<protein>
    <recommendedName>
        <fullName evidence="4">Tr-type G domain-containing protein</fullName>
    </recommendedName>
</protein>
<proteinExistence type="predicted"/>
<dbReference type="PROSITE" id="PS51722">
    <property type="entry name" value="G_TR_2"/>
    <property type="match status" value="1"/>
</dbReference>
<evidence type="ECO:0000313" key="6">
    <source>
        <dbReference type="Proteomes" id="UP001470230"/>
    </source>
</evidence>
<feature type="region of interest" description="Disordered" evidence="3">
    <location>
        <begin position="1"/>
        <end position="49"/>
    </location>
</feature>
<dbReference type="PRINTS" id="PR00315">
    <property type="entry name" value="ELONGATNFCT"/>
</dbReference>
<dbReference type="PANTHER" id="PTHR42908">
    <property type="entry name" value="TRANSLATION ELONGATION FACTOR-RELATED"/>
    <property type="match status" value="1"/>
</dbReference>
<reference evidence="5 6" key="1">
    <citation type="submission" date="2024-04" db="EMBL/GenBank/DDBJ databases">
        <title>Tritrichomonas musculus Genome.</title>
        <authorList>
            <person name="Alves-Ferreira E."/>
            <person name="Grigg M."/>
            <person name="Lorenzi H."/>
            <person name="Galac M."/>
        </authorList>
    </citation>
    <scope>NUCLEOTIDE SEQUENCE [LARGE SCALE GENOMIC DNA]</scope>
    <source>
        <strain evidence="5 6">EAF2021</strain>
    </source>
</reference>
<evidence type="ECO:0000256" key="1">
    <source>
        <dbReference type="ARBA" id="ARBA00022741"/>
    </source>
</evidence>
<dbReference type="Pfam" id="PF00679">
    <property type="entry name" value="EFG_C"/>
    <property type="match status" value="1"/>
</dbReference>
<dbReference type="Proteomes" id="UP001470230">
    <property type="component" value="Unassembled WGS sequence"/>
</dbReference>
<feature type="region of interest" description="Disordered" evidence="3">
    <location>
        <begin position="728"/>
        <end position="751"/>
    </location>
</feature>
<dbReference type="InterPro" id="IPR027417">
    <property type="entry name" value="P-loop_NTPase"/>
</dbReference>
<keyword evidence="6" id="KW-1185">Reference proteome</keyword>
<dbReference type="SUPFAM" id="SSF54211">
    <property type="entry name" value="Ribosomal protein S5 domain 2-like"/>
    <property type="match status" value="1"/>
</dbReference>
<feature type="domain" description="Tr-type G" evidence="4">
    <location>
        <begin position="115"/>
        <end position="339"/>
    </location>
</feature>
<dbReference type="InterPro" id="IPR014721">
    <property type="entry name" value="Ribsml_uS5_D2-typ_fold_subgr"/>
</dbReference>
<comment type="caution">
    <text evidence="5">The sequence shown here is derived from an EMBL/GenBank/DDBJ whole genome shotgun (WGS) entry which is preliminary data.</text>
</comment>
<dbReference type="Gene3D" id="2.40.30.10">
    <property type="entry name" value="Translation factors"/>
    <property type="match status" value="1"/>
</dbReference>
<evidence type="ECO:0000313" key="5">
    <source>
        <dbReference type="EMBL" id="KAK8860571.1"/>
    </source>
</evidence>
<feature type="compositionally biased region" description="Acidic residues" evidence="3">
    <location>
        <begin position="20"/>
        <end position="31"/>
    </location>
</feature>
<keyword evidence="2" id="KW-0342">GTP-binding</keyword>
<dbReference type="Gene3D" id="3.90.1430.10">
    <property type="entry name" value="Yeast translation eEF2 (G' domain)"/>
    <property type="match status" value="1"/>
</dbReference>
<dbReference type="SUPFAM" id="SSF52540">
    <property type="entry name" value="P-loop containing nucleoside triphosphate hydrolases"/>
    <property type="match status" value="1"/>
</dbReference>
<dbReference type="Pfam" id="PF03764">
    <property type="entry name" value="EFG_IV"/>
    <property type="match status" value="1"/>
</dbReference>
<dbReference type="Gene3D" id="3.30.70.240">
    <property type="match status" value="1"/>
</dbReference>
<keyword evidence="1" id="KW-0547">Nucleotide-binding</keyword>